<gene>
    <name evidence="1" type="ORF">SAMN05878438_3674</name>
</gene>
<accession>A0A1N6K2B6</accession>
<sequence length="117" mass="13083">METIGDRLETVVFTRKNGNHGEYLGTEPGVFAVVRVDGQTFKVRYGVDLDAPWCWEVEHVASGLAARGCKRWDLGMATERLTRLVMRQGAWEPSWSMAEVPMEAFLAAQSMGVRAHV</sequence>
<organism evidence="1 2">
    <name type="scientific">Vreelandella aquamarina</name>
    <dbReference type="NCBI Taxonomy" id="77097"/>
    <lineage>
        <taxon>Bacteria</taxon>
        <taxon>Pseudomonadati</taxon>
        <taxon>Pseudomonadota</taxon>
        <taxon>Gammaproteobacteria</taxon>
        <taxon>Oceanospirillales</taxon>
        <taxon>Halomonadaceae</taxon>
        <taxon>Vreelandella</taxon>
    </lineage>
</organism>
<evidence type="ECO:0000313" key="1">
    <source>
        <dbReference type="EMBL" id="SIN86529.1"/>
    </source>
</evidence>
<dbReference type="AlphaFoldDB" id="A0A1N6K2B6"/>
<evidence type="ECO:0000313" key="2">
    <source>
        <dbReference type="Proteomes" id="UP000185024"/>
    </source>
</evidence>
<dbReference type="GeneID" id="97278324"/>
<protein>
    <submittedName>
        <fullName evidence="1">Uncharacterized protein</fullName>
    </submittedName>
</protein>
<reference evidence="1 2" key="1">
    <citation type="submission" date="2016-11" db="EMBL/GenBank/DDBJ databases">
        <authorList>
            <person name="Jaros S."/>
            <person name="Januszkiewicz K."/>
            <person name="Wedrychowicz H."/>
        </authorList>
    </citation>
    <scope>NUCLEOTIDE SEQUENCE [LARGE SCALE GENOMIC DNA]</scope>
    <source>
        <strain evidence="1 2">ACAM 239</strain>
    </source>
</reference>
<dbReference type="EMBL" id="FSQX01000002">
    <property type="protein sequence ID" value="SIN86529.1"/>
    <property type="molecule type" value="Genomic_DNA"/>
</dbReference>
<proteinExistence type="predicted"/>
<name>A0A1N6K2B6_9GAMM</name>
<dbReference type="Proteomes" id="UP000185024">
    <property type="component" value="Unassembled WGS sequence"/>
</dbReference>
<dbReference type="RefSeq" id="WP_074211714.1">
    <property type="nucleotide sequence ID" value="NZ_BJOI01000088.1"/>
</dbReference>